<comment type="cofactor">
    <cofactor evidence="9">
        <name>Zn(2+)</name>
        <dbReference type="ChEBI" id="CHEBI:29105"/>
    </cofactor>
    <text evidence="9">Binds 1 zinc ion per subunit.</text>
</comment>
<dbReference type="PRINTS" id="PR00756">
    <property type="entry name" value="ALADIPTASE"/>
</dbReference>
<accession>S4RRI9</accession>
<keyword evidence="5 9" id="KW-0479">Metal-binding</keyword>
<evidence type="ECO:0000259" key="10">
    <source>
        <dbReference type="Pfam" id="PF01433"/>
    </source>
</evidence>
<evidence type="ECO:0000256" key="9">
    <source>
        <dbReference type="PIRSR" id="PIRSR634015-3"/>
    </source>
</evidence>
<evidence type="ECO:0000256" key="4">
    <source>
        <dbReference type="ARBA" id="ARBA00022670"/>
    </source>
</evidence>
<dbReference type="Pfam" id="PF17900">
    <property type="entry name" value="Peptidase_M1_N"/>
    <property type="match status" value="1"/>
</dbReference>
<dbReference type="Ensembl" id="ENSPMAT00000007860.1">
    <property type="protein sequence ID" value="ENSPMAP00000007825.1"/>
    <property type="gene ID" value="ENSPMAG00000007109.1"/>
</dbReference>
<feature type="domain" description="Peptidase M1 membrane alanine aminopeptidase" evidence="10">
    <location>
        <begin position="102"/>
        <end position="180"/>
    </location>
</feature>
<evidence type="ECO:0000256" key="2">
    <source>
        <dbReference type="ARBA" id="ARBA00010136"/>
    </source>
</evidence>
<reference evidence="12" key="2">
    <citation type="submission" date="2025-09" db="UniProtKB">
        <authorList>
            <consortium name="Ensembl"/>
        </authorList>
    </citation>
    <scope>IDENTIFICATION</scope>
</reference>
<dbReference type="GO" id="GO:0019370">
    <property type="term" value="P:leukotriene biosynthetic process"/>
    <property type="evidence" value="ECO:0007669"/>
    <property type="project" value="TreeGrafter"/>
</dbReference>
<evidence type="ECO:0000256" key="3">
    <source>
        <dbReference type="ARBA" id="ARBA00022490"/>
    </source>
</evidence>
<dbReference type="Pfam" id="PF01433">
    <property type="entry name" value="Peptidase_M1"/>
    <property type="match status" value="1"/>
</dbReference>
<dbReference type="GO" id="GO:0004463">
    <property type="term" value="F:leukotriene-A4 hydrolase activity"/>
    <property type="evidence" value="ECO:0007669"/>
    <property type="project" value="TreeGrafter"/>
</dbReference>
<dbReference type="GO" id="GO:0005829">
    <property type="term" value="C:cytosol"/>
    <property type="evidence" value="ECO:0007669"/>
    <property type="project" value="TreeGrafter"/>
</dbReference>
<dbReference type="InterPro" id="IPR034015">
    <property type="entry name" value="M1_LTA4H"/>
</dbReference>
<dbReference type="SUPFAM" id="SSF63737">
    <property type="entry name" value="Leukotriene A4 hydrolase N-terminal domain"/>
    <property type="match status" value="1"/>
</dbReference>
<dbReference type="PANTHER" id="PTHR45726:SF3">
    <property type="entry name" value="LEUKOTRIENE A-4 HYDROLASE"/>
    <property type="match status" value="1"/>
</dbReference>
<feature type="binding site" evidence="9">
    <location>
        <position position="164"/>
    </location>
    <ligand>
        <name>Zn(2+)</name>
        <dbReference type="ChEBI" id="CHEBI:29105"/>
        <note>catalytic</note>
    </ligand>
</feature>
<comment type="similarity">
    <text evidence="2">Belongs to the peptidase M1 family.</text>
</comment>
<dbReference type="GO" id="GO:0005634">
    <property type="term" value="C:nucleus"/>
    <property type="evidence" value="ECO:0007669"/>
    <property type="project" value="TreeGrafter"/>
</dbReference>
<evidence type="ECO:0000256" key="1">
    <source>
        <dbReference type="ARBA" id="ARBA00004496"/>
    </source>
</evidence>
<keyword evidence="3" id="KW-0963">Cytoplasm</keyword>
<dbReference type="GO" id="GO:0008270">
    <property type="term" value="F:zinc ion binding"/>
    <property type="evidence" value="ECO:0007669"/>
    <property type="project" value="InterPro"/>
</dbReference>
<dbReference type="STRING" id="7757.ENSPMAP00000007825"/>
<dbReference type="GO" id="GO:0004301">
    <property type="term" value="F:epoxide hydrolase activity"/>
    <property type="evidence" value="ECO:0007669"/>
    <property type="project" value="TreeGrafter"/>
</dbReference>
<keyword evidence="7 9" id="KW-0862">Zinc</keyword>
<dbReference type="MEROPS" id="M01.004"/>
<keyword evidence="4" id="KW-0645">Protease</keyword>
<dbReference type="InterPro" id="IPR045357">
    <property type="entry name" value="Aminopeptidase_N-like_N"/>
</dbReference>
<dbReference type="PANTHER" id="PTHR45726">
    <property type="entry name" value="LEUKOTRIENE A-4 HYDROLASE"/>
    <property type="match status" value="1"/>
</dbReference>
<evidence type="ECO:0000313" key="12">
    <source>
        <dbReference type="Ensembl" id="ENSPMAP00000007825.1"/>
    </source>
</evidence>
<dbReference type="InterPro" id="IPR001930">
    <property type="entry name" value="Peptidase_M1"/>
</dbReference>
<dbReference type="InterPro" id="IPR014782">
    <property type="entry name" value="Peptidase_M1_dom"/>
</dbReference>
<comment type="subcellular location">
    <subcellularLocation>
        <location evidence="1">Cytoplasm</location>
    </subcellularLocation>
</comment>
<reference evidence="12" key="1">
    <citation type="submission" date="2025-08" db="UniProtKB">
        <authorList>
            <consortium name="Ensembl"/>
        </authorList>
    </citation>
    <scope>IDENTIFICATION</scope>
</reference>
<name>S4RRI9_PETMA</name>
<dbReference type="GO" id="GO:0004177">
    <property type="term" value="F:aminopeptidase activity"/>
    <property type="evidence" value="ECO:0007669"/>
    <property type="project" value="TreeGrafter"/>
</dbReference>
<dbReference type="GO" id="GO:0006508">
    <property type="term" value="P:proteolysis"/>
    <property type="evidence" value="ECO:0007669"/>
    <property type="project" value="UniProtKB-KW"/>
</dbReference>
<dbReference type="InterPro" id="IPR042097">
    <property type="entry name" value="Aminopeptidase_N-like_N_sf"/>
</dbReference>
<dbReference type="HOGENOM" id="CLU_1499701_0_0_1"/>
<dbReference type="GO" id="GO:0043171">
    <property type="term" value="P:peptide catabolic process"/>
    <property type="evidence" value="ECO:0007669"/>
    <property type="project" value="TreeGrafter"/>
</dbReference>
<sequence length="180" mass="19891">QAIHCRSMVPCQDTPSLKFTYDAKVSVPKSLVALMSALCDGSEPDPTNGEFTVHKFKQPVQIPSYLIALVVGALKSREIGPRTKVWSEKEFVEQAASEFSETETMLTTAEELVGPYVWGRYDLLVLPPSFPYGGMENPCLTFVTPTVLAGDKSLAGVVAHEISHSWTGNLVTNKTWEHFW</sequence>
<dbReference type="Gene3D" id="3.30.2010.30">
    <property type="match status" value="1"/>
</dbReference>
<organism evidence="12">
    <name type="scientific">Petromyzon marinus</name>
    <name type="common">Sea lamprey</name>
    <dbReference type="NCBI Taxonomy" id="7757"/>
    <lineage>
        <taxon>Eukaryota</taxon>
        <taxon>Metazoa</taxon>
        <taxon>Chordata</taxon>
        <taxon>Craniata</taxon>
        <taxon>Vertebrata</taxon>
        <taxon>Cyclostomata</taxon>
        <taxon>Hyperoartia</taxon>
        <taxon>Petromyzontiformes</taxon>
        <taxon>Petromyzontidae</taxon>
        <taxon>Petromyzon</taxon>
    </lineage>
</organism>
<dbReference type="SUPFAM" id="SSF55486">
    <property type="entry name" value="Metalloproteases ('zincins'), catalytic domain"/>
    <property type="match status" value="1"/>
</dbReference>
<dbReference type="GO" id="GO:0008237">
    <property type="term" value="F:metallopeptidase activity"/>
    <property type="evidence" value="ECO:0007669"/>
    <property type="project" value="UniProtKB-KW"/>
</dbReference>
<dbReference type="FunFam" id="3.30.2010.30:FF:000001">
    <property type="entry name" value="Leukotriene A(4) hydrolase"/>
    <property type="match status" value="1"/>
</dbReference>
<protein>
    <submittedName>
        <fullName evidence="12">Uncharacterized protein</fullName>
    </submittedName>
</protein>
<evidence type="ECO:0000256" key="7">
    <source>
        <dbReference type="ARBA" id="ARBA00022833"/>
    </source>
</evidence>
<dbReference type="Gene3D" id="2.60.40.1730">
    <property type="entry name" value="tricorn interacting facor f3 domain"/>
    <property type="match status" value="1"/>
</dbReference>
<evidence type="ECO:0000259" key="11">
    <source>
        <dbReference type="Pfam" id="PF17900"/>
    </source>
</evidence>
<dbReference type="AlphaFoldDB" id="S4RRI9"/>
<evidence type="ECO:0000256" key="5">
    <source>
        <dbReference type="ARBA" id="ARBA00022723"/>
    </source>
</evidence>
<keyword evidence="8" id="KW-0482">Metalloprotease</keyword>
<evidence type="ECO:0000256" key="8">
    <source>
        <dbReference type="ARBA" id="ARBA00023049"/>
    </source>
</evidence>
<proteinExistence type="inferred from homology"/>
<evidence type="ECO:0000256" key="6">
    <source>
        <dbReference type="ARBA" id="ARBA00022801"/>
    </source>
</evidence>
<keyword evidence="6" id="KW-0378">Hydrolase</keyword>
<feature type="binding site" evidence="9">
    <location>
        <position position="160"/>
    </location>
    <ligand>
        <name>Zn(2+)</name>
        <dbReference type="ChEBI" id="CHEBI:29105"/>
        <note>catalytic</note>
    </ligand>
</feature>
<dbReference type="GeneTree" id="ENSGT00940000156375"/>
<feature type="domain" description="Aminopeptidase N-like N-terminal" evidence="11">
    <location>
        <begin position="1"/>
        <end position="66"/>
    </location>
</feature>